<evidence type="ECO:0000313" key="3">
    <source>
        <dbReference type="Proteomes" id="UP000324897"/>
    </source>
</evidence>
<sequence>MDQFDDLHLDPDCNIGSDPELDPDWDNNLVVSWEEHVVKALHIVRRHQIIEHDPVHGMPVRTRFCKFNLAYFDFDKESTASLGPPILSLTSRDRINLADSINIVSLKILESDMGYPISVFGNVLVRDQVDYRCIYLFKCGEDNPQVITSPEDMLTLTDPCRGLAITDGMFFEINLKVKRGDSGDTDFSKGVIERDVFVSDKSQLMIRRLTSWHSTVQLAYTPVPSAVAASIAINILEGPRDFFTGEVVAWTSGNSKNQIILYDSKIAGSKKEIGGGGSVALSRCLVAVPVKEELVLRICVREGDREVACFELTLDHLDDDRICCQGSYELQVKVEWTAILYRSQEGVFRHVGHTQLLL</sequence>
<comment type="caution">
    <text evidence="2">The sequence shown here is derived from an EMBL/GenBank/DDBJ whole genome shotgun (WGS) entry which is preliminary data.</text>
</comment>
<dbReference type="OrthoDB" id="686435at2759"/>
<dbReference type="EMBL" id="RWGY01000029">
    <property type="protein sequence ID" value="TVU20151.1"/>
    <property type="molecule type" value="Genomic_DNA"/>
</dbReference>
<dbReference type="PANTHER" id="PTHR33065:SF187">
    <property type="entry name" value="DUF6598 DOMAIN-CONTAINING PROTEIN"/>
    <property type="match status" value="1"/>
</dbReference>
<dbReference type="Pfam" id="PF20241">
    <property type="entry name" value="DUF6598"/>
    <property type="match status" value="1"/>
</dbReference>
<gene>
    <name evidence="2" type="ORF">EJB05_36347</name>
</gene>
<accession>A0A5J9UAB9</accession>
<evidence type="ECO:0000313" key="2">
    <source>
        <dbReference type="EMBL" id="TVU20151.1"/>
    </source>
</evidence>
<dbReference type="AlphaFoldDB" id="A0A5J9UAB9"/>
<evidence type="ECO:0000259" key="1">
    <source>
        <dbReference type="Pfam" id="PF20241"/>
    </source>
</evidence>
<protein>
    <recommendedName>
        <fullName evidence="1">DUF6598 domain-containing protein</fullName>
    </recommendedName>
</protein>
<organism evidence="2 3">
    <name type="scientific">Eragrostis curvula</name>
    <name type="common">weeping love grass</name>
    <dbReference type="NCBI Taxonomy" id="38414"/>
    <lineage>
        <taxon>Eukaryota</taxon>
        <taxon>Viridiplantae</taxon>
        <taxon>Streptophyta</taxon>
        <taxon>Embryophyta</taxon>
        <taxon>Tracheophyta</taxon>
        <taxon>Spermatophyta</taxon>
        <taxon>Magnoliopsida</taxon>
        <taxon>Liliopsida</taxon>
        <taxon>Poales</taxon>
        <taxon>Poaceae</taxon>
        <taxon>PACMAD clade</taxon>
        <taxon>Chloridoideae</taxon>
        <taxon>Eragrostideae</taxon>
        <taxon>Eragrostidinae</taxon>
        <taxon>Eragrostis</taxon>
    </lineage>
</organism>
<name>A0A5J9UAB9_9POAL</name>
<proteinExistence type="predicted"/>
<dbReference type="Proteomes" id="UP000324897">
    <property type="component" value="Chromosome 7"/>
</dbReference>
<dbReference type="PANTHER" id="PTHR33065">
    <property type="entry name" value="OS07G0486400 PROTEIN"/>
    <property type="match status" value="1"/>
</dbReference>
<dbReference type="Gramene" id="TVU20151">
    <property type="protein sequence ID" value="TVU20151"/>
    <property type="gene ID" value="EJB05_36347"/>
</dbReference>
<keyword evidence="3" id="KW-1185">Reference proteome</keyword>
<reference evidence="2 3" key="1">
    <citation type="journal article" date="2019" name="Sci. Rep.">
        <title>A high-quality genome of Eragrostis curvula grass provides insights into Poaceae evolution and supports new strategies to enhance forage quality.</title>
        <authorList>
            <person name="Carballo J."/>
            <person name="Santos B.A.C.M."/>
            <person name="Zappacosta D."/>
            <person name="Garbus I."/>
            <person name="Selva J.P."/>
            <person name="Gallo C.A."/>
            <person name="Diaz A."/>
            <person name="Albertini E."/>
            <person name="Caccamo M."/>
            <person name="Echenique V."/>
        </authorList>
    </citation>
    <scope>NUCLEOTIDE SEQUENCE [LARGE SCALE GENOMIC DNA]</scope>
    <source>
        <strain evidence="3">cv. Victoria</strain>
        <tissue evidence="2">Leaf</tissue>
    </source>
</reference>
<feature type="domain" description="DUF6598" evidence="1">
    <location>
        <begin position="101"/>
        <end position="334"/>
    </location>
</feature>
<dbReference type="InterPro" id="IPR046533">
    <property type="entry name" value="DUF6598"/>
</dbReference>